<dbReference type="OrthoDB" id="1645729at2"/>
<sequence length="96" mass="11231">MKIVLSEGALKWFQEEMDAAKGDTIRFYVRYGGSSPVQQGFSLGVTKEEPIDMAVSVQHEDVTYFIEDRDVWYFDGHDLHVVFDEKKNELVYEYKK</sequence>
<gene>
    <name evidence="2" type="ORF">DFR59_102479</name>
</gene>
<dbReference type="SUPFAM" id="SSF89360">
    <property type="entry name" value="HesB-like domain"/>
    <property type="match status" value="1"/>
</dbReference>
<dbReference type="RefSeq" id="WP_114744830.1">
    <property type="nucleotide sequence ID" value="NZ_QQAY01000002.1"/>
</dbReference>
<keyword evidence="3" id="KW-1185">Reference proteome</keyword>
<reference evidence="2 3" key="1">
    <citation type="submission" date="2018-07" db="EMBL/GenBank/DDBJ databases">
        <title>Genomic Encyclopedia of Type Strains, Phase IV (KMG-IV): sequencing the most valuable type-strain genomes for metagenomic binning, comparative biology and taxonomic classification.</title>
        <authorList>
            <person name="Goeker M."/>
        </authorList>
    </citation>
    <scope>NUCLEOTIDE SEQUENCE [LARGE SCALE GENOMIC DNA]</scope>
    <source>
        <strain evidence="2 3">DSM 25281</strain>
    </source>
</reference>
<dbReference type="EMBL" id="QQAY01000002">
    <property type="protein sequence ID" value="RDI45844.1"/>
    <property type="molecule type" value="Genomic_DNA"/>
</dbReference>
<comment type="caution">
    <text evidence="2">The sequence shown here is derived from an EMBL/GenBank/DDBJ whole genome shotgun (WGS) entry which is preliminary data.</text>
</comment>
<protein>
    <submittedName>
        <fullName evidence="2">Uncharacterized protein YneR</fullName>
    </submittedName>
</protein>
<dbReference type="InterPro" id="IPR035903">
    <property type="entry name" value="HesB-like_dom_sf"/>
</dbReference>
<accession>A0A370GTH6</accession>
<name>A0A370GTH6_9BACI</name>
<proteinExistence type="inferred from homology"/>
<organism evidence="2 3">
    <name type="scientific">Falsibacillus pallidus</name>
    <dbReference type="NCBI Taxonomy" id="493781"/>
    <lineage>
        <taxon>Bacteria</taxon>
        <taxon>Bacillati</taxon>
        <taxon>Bacillota</taxon>
        <taxon>Bacilli</taxon>
        <taxon>Bacillales</taxon>
        <taxon>Bacillaceae</taxon>
        <taxon>Falsibacillus</taxon>
    </lineage>
</organism>
<dbReference type="PIRSF" id="PIRSF034852">
    <property type="entry name" value="UCP034852"/>
    <property type="match status" value="1"/>
</dbReference>
<evidence type="ECO:0000313" key="3">
    <source>
        <dbReference type="Proteomes" id="UP000255326"/>
    </source>
</evidence>
<evidence type="ECO:0000256" key="1">
    <source>
        <dbReference type="ARBA" id="ARBA00006718"/>
    </source>
</evidence>
<comment type="similarity">
    <text evidence="1">Belongs to the HesB/IscA family.</text>
</comment>
<dbReference type="InterPro" id="IPR008326">
    <property type="entry name" value="PdhI-like"/>
</dbReference>
<dbReference type="Proteomes" id="UP000255326">
    <property type="component" value="Unassembled WGS sequence"/>
</dbReference>
<dbReference type="AlphaFoldDB" id="A0A370GTH6"/>
<evidence type="ECO:0000313" key="2">
    <source>
        <dbReference type="EMBL" id="RDI45844.1"/>
    </source>
</evidence>